<dbReference type="InterPro" id="IPR027417">
    <property type="entry name" value="P-loop_NTPase"/>
</dbReference>
<evidence type="ECO:0000313" key="4">
    <source>
        <dbReference type="Proteomes" id="UP000694865"/>
    </source>
</evidence>
<dbReference type="SUPFAM" id="SSF52540">
    <property type="entry name" value="P-loop containing nucleoside triphosphate hydrolases"/>
    <property type="match status" value="1"/>
</dbReference>
<dbReference type="RefSeq" id="XP_006813883.1">
    <property type="nucleotide sequence ID" value="XM_006813820.1"/>
</dbReference>
<dbReference type="PROSITE" id="PS51424">
    <property type="entry name" value="ROC"/>
    <property type="match status" value="1"/>
</dbReference>
<organism evidence="4 5">
    <name type="scientific">Saccoglossus kowalevskii</name>
    <name type="common">Acorn worm</name>
    <dbReference type="NCBI Taxonomy" id="10224"/>
    <lineage>
        <taxon>Eukaryota</taxon>
        <taxon>Metazoa</taxon>
        <taxon>Hemichordata</taxon>
        <taxon>Enteropneusta</taxon>
        <taxon>Harrimaniidae</taxon>
        <taxon>Saccoglossus</taxon>
    </lineage>
</organism>
<keyword evidence="1" id="KW-0677">Repeat</keyword>
<proteinExistence type="predicted"/>
<dbReference type="PANTHER" id="PTHR12449:SF18">
    <property type="entry name" value="DEATH DOMAIN-CONTAINING PROTEIN"/>
    <property type="match status" value="1"/>
</dbReference>
<name>A0ABM0M1J2_SACKO</name>
<dbReference type="Gene3D" id="3.40.50.300">
    <property type="entry name" value="P-loop containing nucleotide triphosphate hydrolases"/>
    <property type="match status" value="1"/>
</dbReference>
<dbReference type="GeneID" id="102805832"/>
<dbReference type="InterPro" id="IPR020859">
    <property type="entry name" value="ROC"/>
</dbReference>
<feature type="non-terminal residue" evidence="5">
    <location>
        <position position="1"/>
    </location>
</feature>
<keyword evidence="2" id="KW-0547">Nucleotide-binding</keyword>
<dbReference type="PANTHER" id="PTHR12449">
    <property type="entry name" value="DEATH DOMAIN-CONTAINING PROTEIN"/>
    <property type="match status" value="1"/>
</dbReference>
<gene>
    <name evidence="5" type="primary">LOC102805832</name>
</gene>
<evidence type="ECO:0000313" key="5">
    <source>
        <dbReference type="RefSeq" id="XP_006813883.1"/>
    </source>
</evidence>
<reference evidence="5" key="1">
    <citation type="submission" date="2025-08" db="UniProtKB">
        <authorList>
            <consortium name="RefSeq"/>
        </authorList>
    </citation>
    <scope>IDENTIFICATION</scope>
    <source>
        <tissue evidence="5">Testes</tissue>
    </source>
</reference>
<evidence type="ECO:0000256" key="2">
    <source>
        <dbReference type="ARBA" id="ARBA00022741"/>
    </source>
</evidence>
<accession>A0ABM0M1J2</accession>
<protein>
    <submittedName>
        <fullName evidence="5">Death-associated protein kinase 1-like</fullName>
    </submittedName>
</protein>
<evidence type="ECO:0000259" key="3">
    <source>
        <dbReference type="PROSITE" id="PS51424"/>
    </source>
</evidence>
<feature type="domain" description="Roc" evidence="3">
    <location>
        <begin position="92"/>
        <end position="313"/>
    </location>
</feature>
<dbReference type="InterPro" id="IPR039788">
    <property type="entry name" value="NOL4/NOL4L"/>
</dbReference>
<sequence>NNENALFNILRIGTSDIQYTQDKDRALEIINILLDSGIDVTSPNEEGETPTEFATSRIGTRSGYFDQFYSEAEHTFLKVQQERRHTALMMEPGIPIDRMKLYVCGYGGTGKTTLIKSLLENTNWIHSLLRTLKPNRGPHPGQDEHIATSGIDIQDVDVPGIGKLSIWEFAGQSEFFFGHSFFLHAETATFIVLYKIADSNHTECVVRPNDMVETAIEQVTDWFKMFKANNPPSDRELINLSIILVASRGDWVKIGNYEHEAQRVAELVKSRSVELFQGLLNVINVVLVLDCHDPDSNGMKILRKILKDRRKETIQKLEHMPNICGHILVIKRKWTLENTLFPVMYWKDYVKYIREKTRSILKEEFLMKATEYLHNLGMILYMKGNVHNTCQEVVIMSPQWFCGKILGPMLASGQFHQYRFKLEKKQIYTKEDIDIVLGGAANSMPLIELLVAFEIVFPLKEGDYGFGRANQYIISSMLPDVMPSEQWRRNTRMQIYYGRRYECHSFVDMFSRNFFPQLQTRLHGHFTAIGRPPSGIWRNGIKVCKVVEGLVLITADGRAVNIVTRCENESQIGDCYELMELVSYDTRQVLHSACPGVEVDRYILSAEALRNHHDLKEVGYYSMQAICDADNNKSAVYDAVHGREENVTDLLVPGFDQTILKENGNKCDVKWLIQST</sequence>
<dbReference type="Proteomes" id="UP000694865">
    <property type="component" value="Unplaced"/>
</dbReference>
<evidence type="ECO:0000256" key="1">
    <source>
        <dbReference type="ARBA" id="ARBA00022737"/>
    </source>
</evidence>
<keyword evidence="4" id="KW-1185">Reference proteome</keyword>